<name>B8ERA0_METSB</name>
<reference evidence="8 9" key="1">
    <citation type="journal article" date="2010" name="J. Bacteriol.">
        <title>Complete genome sequence of the aerobic facultative methanotroph Methylocella silvestris BL2.</title>
        <authorList>
            <person name="Chen Y."/>
            <person name="Crombie A."/>
            <person name="Rahman M.T."/>
            <person name="Dedysh S.N."/>
            <person name="Liesack W."/>
            <person name="Stott M.B."/>
            <person name="Alam M."/>
            <person name="Theisen A.R."/>
            <person name="Murrell J.C."/>
            <person name="Dunfield P.F."/>
        </authorList>
    </citation>
    <scope>NUCLEOTIDE SEQUENCE [LARGE SCALE GENOMIC DNA]</scope>
    <source>
        <strain evidence="9">DSM 15510 / CIP 108128 / LMG 27833 / NCIMB 13906 / BL2</strain>
    </source>
</reference>
<feature type="domain" description="Phospholipase D-like" evidence="7">
    <location>
        <begin position="71"/>
        <end position="195"/>
    </location>
</feature>
<evidence type="ECO:0000256" key="4">
    <source>
        <dbReference type="ARBA" id="ARBA00022801"/>
    </source>
</evidence>
<dbReference type="SUPFAM" id="SSF56024">
    <property type="entry name" value="Phospholipase D/nuclease"/>
    <property type="match status" value="1"/>
</dbReference>
<comment type="catalytic activity">
    <reaction evidence="1">
        <text>a 1,2-diacyl-sn-glycero-3-phosphocholine + H2O = a 1,2-diacyl-sn-glycero-3-phosphate + choline + H(+)</text>
        <dbReference type="Rhea" id="RHEA:14445"/>
        <dbReference type="ChEBI" id="CHEBI:15354"/>
        <dbReference type="ChEBI" id="CHEBI:15377"/>
        <dbReference type="ChEBI" id="CHEBI:15378"/>
        <dbReference type="ChEBI" id="CHEBI:57643"/>
        <dbReference type="ChEBI" id="CHEBI:58608"/>
        <dbReference type="EC" id="3.1.4.4"/>
    </reaction>
</comment>
<dbReference type="GO" id="GO:0004630">
    <property type="term" value="F:phospholipase D activity"/>
    <property type="evidence" value="ECO:0007669"/>
    <property type="project" value="UniProtKB-EC"/>
</dbReference>
<dbReference type="GO" id="GO:0016042">
    <property type="term" value="P:lipid catabolic process"/>
    <property type="evidence" value="ECO:0007669"/>
    <property type="project" value="UniProtKB-KW"/>
</dbReference>
<dbReference type="CDD" id="cd09116">
    <property type="entry name" value="PLDc_Nuc_like"/>
    <property type="match status" value="1"/>
</dbReference>
<gene>
    <name evidence="8" type="ordered locus">Msil_1319</name>
</gene>
<evidence type="ECO:0000259" key="7">
    <source>
        <dbReference type="Pfam" id="PF13091"/>
    </source>
</evidence>
<evidence type="ECO:0000256" key="2">
    <source>
        <dbReference type="ARBA" id="ARBA00008664"/>
    </source>
</evidence>
<evidence type="ECO:0000256" key="6">
    <source>
        <dbReference type="ARBA" id="ARBA00023098"/>
    </source>
</evidence>
<keyword evidence="5" id="KW-0442">Lipid degradation</keyword>
<evidence type="ECO:0000256" key="3">
    <source>
        <dbReference type="ARBA" id="ARBA00012027"/>
    </source>
</evidence>
<dbReference type="InterPro" id="IPR025202">
    <property type="entry name" value="PLD-like_dom"/>
</dbReference>
<dbReference type="KEGG" id="msl:Msil_1319"/>
<dbReference type="InterPro" id="IPR051406">
    <property type="entry name" value="PLD_domain"/>
</dbReference>
<keyword evidence="4" id="KW-0378">Hydrolase</keyword>
<dbReference type="Proteomes" id="UP000002257">
    <property type="component" value="Chromosome"/>
</dbReference>
<comment type="similarity">
    <text evidence="2">Belongs to the phospholipase D family.</text>
</comment>
<dbReference type="GO" id="GO:0016891">
    <property type="term" value="F:RNA endonuclease activity producing 5'-phosphomonoesters, hydrolytic mechanism"/>
    <property type="evidence" value="ECO:0007669"/>
    <property type="project" value="TreeGrafter"/>
</dbReference>
<organism evidence="8 9">
    <name type="scientific">Methylocella silvestris (strain DSM 15510 / CIP 108128 / LMG 27833 / NCIMB 13906 / BL2)</name>
    <dbReference type="NCBI Taxonomy" id="395965"/>
    <lineage>
        <taxon>Bacteria</taxon>
        <taxon>Pseudomonadati</taxon>
        <taxon>Pseudomonadota</taxon>
        <taxon>Alphaproteobacteria</taxon>
        <taxon>Hyphomicrobiales</taxon>
        <taxon>Beijerinckiaceae</taxon>
        <taxon>Methylocella</taxon>
    </lineage>
</organism>
<dbReference type="PANTHER" id="PTHR43856:SF1">
    <property type="entry name" value="MITOCHONDRIAL CARDIOLIPIN HYDROLASE"/>
    <property type="match status" value="1"/>
</dbReference>
<keyword evidence="9" id="KW-1185">Reference proteome</keyword>
<proteinExistence type="inferred from homology"/>
<dbReference type="AlphaFoldDB" id="B8ERA0"/>
<evidence type="ECO:0000313" key="8">
    <source>
        <dbReference type="EMBL" id="ACK50284.1"/>
    </source>
</evidence>
<dbReference type="Pfam" id="PF13091">
    <property type="entry name" value="PLDc_2"/>
    <property type="match status" value="1"/>
</dbReference>
<dbReference type="STRING" id="395965.Msil_1319"/>
<accession>B8ERA0</accession>
<keyword evidence="6" id="KW-0443">Lipid metabolism</keyword>
<dbReference type="eggNOG" id="COG1502">
    <property type="taxonomic scope" value="Bacteria"/>
</dbReference>
<dbReference type="EMBL" id="CP001280">
    <property type="protein sequence ID" value="ACK50284.1"/>
    <property type="molecule type" value="Genomic_DNA"/>
</dbReference>
<dbReference type="Gene3D" id="3.30.870.10">
    <property type="entry name" value="Endonuclease Chain A"/>
    <property type="match status" value="1"/>
</dbReference>
<evidence type="ECO:0000313" key="9">
    <source>
        <dbReference type="Proteomes" id="UP000002257"/>
    </source>
</evidence>
<dbReference type="HOGENOM" id="CLU_1260228_0_0_5"/>
<dbReference type="RefSeq" id="WP_012590354.1">
    <property type="nucleotide sequence ID" value="NC_011666.1"/>
</dbReference>
<evidence type="ECO:0000256" key="1">
    <source>
        <dbReference type="ARBA" id="ARBA00000798"/>
    </source>
</evidence>
<dbReference type="OrthoDB" id="9814092at2"/>
<dbReference type="PANTHER" id="PTHR43856">
    <property type="entry name" value="CARDIOLIPIN HYDROLASE"/>
    <property type="match status" value="1"/>
</dbReference>
<sequence length="219" mass="24094">MRVSHGQFRTGLFSSEGRTAFIHRRRFASALLAGFVLVAIAVAAPESSPIPRGATSIHYAPAENLERIDVALIDQAQREIDMAAYVLTDWPVMQALSRAARRGVKIRIYLDYGRIGQRDPSAPFMDLLDNPDIEIGLKRAGAPLMHLKSYQIDGAILRTGAANFSASGLKKQDNDLIIVENPAAAAEFKRRFEEIFAGSEPLPAEAHDRRMKFFEAGTG</sequence>
<dbReference type="EC" id="3.1.4.4" evidence="3"/>
<protein>
    <recommendedName>
        <fullName evidence="3">phospholipase D</fullName>
        <ecNumber evidence="3">3.1.4.4</ecNumber>
    </recommendedName>
</protein>
<evidence type="ECO:0000256" key="5">
    <source>
        <dbReference type="ARBA" id="ARBA00022963"/>
    </source>
</evidence>